<evidence type="ECO:0000313" key="2">
    <source>
        <dbReference type="EMBL" id="CAH9110595.1"/>
    </source>
</evidence>
<evidence type="ECO:0000313" key="3">
    <source>
        <dbReference type="EMBL" id="CAH9131140.1"/>
    </source>
</evidence>
<organism evidence="3 4">
    <name type="scientific">Cuscuta epithymum</name>
    <dbReference type="NCBI Taxonomy" id="186058"/>
    <lineage>
        <taxon>Eukaryota</taxon>
        <taxon>Viridiplantae</taxon>
        <taxon>Streptophyta</taxon>
        <taxon>Embryophyta</taxon>
        <taxon>Tracheophyta</taxon>
        <taxon>Spermatophyta</taxon>
        <taxon>Magnoliopsida</taxon>
        <taxon>eudicotyledons</taxon>
        <taxon>Gunneridae</taxon>
        <taxon>Pentapetalae</taxon>
        <taxon>asterids</taxon>
        <taxon>lamiids</taxon>
        <taxon>Solanales</taxon>
        <taxon>Convolvulaceae</taxon>
        <taxon>Cuscuteae</taxon>
        <taxon>Cuscuta</taxon>
        <taxon>Cuscuta subgen. Cuscuta</taxon>
    </lineage>
</organism>
<keyword evidence="1" id="KW-0732">Signal</keyword>
<keyword evidence="4" id="KW-1185">Reference proteome</keyword>
<evidence type="ECO:0000313" key="4">
    <source>
        <dbReference type="Proteomes" id="UP001152523"/>
    </source>
</evidence>
<dbReference type="AlphaFoldDB" id="A0AAV0F6L9"/>
<sequence length="111" mass="13102">MWLSPSLLSWVFRMGCRGECKGCLKHAKRACGSQKSMGDIGLQSNVRYSSHVEWFPIDPNHFGVQNIYQYFQKWEDGSYSFIFCQRCLFVLILIYLEQVNFLHHIIDLQYV</sequence>
<dbReference type="EMBL" id="CAMAPF010000964">
    <property type="protein sequence ID" value="CAH9131140.1"/>
    <property type="molecule type" value="Genomic_DNA"/>
</dbReference>
<feature type="signal peptide" evidence="1">
    <location>
        <begin position="1"/>
        <end position="18"/>
    </location>
</feature>
<reference evidence="3" key="1">
    <citation type="submission" date="2022-07" db="EMBL/GenBank/DDBJ databases">
        <authorList>
            <person name="Macas J."/>
            <person name="Novak P."/>
            <person name="Neumann P."/>
        </authorList>
    </citation>
    <scope>NUCLEOTIDE SEQUENCE</scope>
</reference>
<protein>
    <submittedName>
        <fullName evidence="3">Uncharacterized protein</fullName>
    </submittedName>
</protein>
<accession>A0AAV0F6L9</accession>
<gene>
    <name evidence="2" type="ORF">CEPIT_LOCUS19179</name>
    <name evidence="3" type="ORF">CEPIT_LOCUS31182</name>
</gene>
<name>A0AAV0F6L9_9ASTE</name>
<feature type="chain" id="PRO_5044713468" evidence="1">
    <location>
        <begin position="19"/>
        <end position="111"/>
    </location>
</feature>
<proteinExistence type="predicted"/>
<evidence type="ECO:0000256" key="1">
    <source>
        <dbReference type="SAM" id="SignalP"/>
    </source>
</evidence>
<dbReference type="EMBL" id="CAMAPF010000173">
    <property type="protein sequence ID" value="CAH9110595.1"/>
    <property type="molecule type" value="Genomic_DNA"/>
</dbReference>
<dbReference type="Proteomes" id="UP001152523">
    <property type="component" value="Unassembled WGS sequence"/>
</dbReference>
<comment type="caution">
    <text evidence="3">The sequence shown here is derived from an EMBL/GenBank/DDBJ whole genome shotgun (WGS) entry which is preliminary data.</text>
</comment>